<keyword evidence="2" id="KW-1185">Reference proteome</keyword>
<dbReference type="RefSeq" id="WP_340542509.1">
    <property type="nucleotide sequence ID" value="NZ_JBBLXS010001112.1"/>
</dbReference>
<feature type="non-terminal residue" evidence="1">
    <location>
        <position position="1"/>
    </location>
</feature>
<gene>
    <name evidence="1" type="ORF">WMG39_31315</name>
</gene>
<proteinExistence type="predicted"/>
<accession>A0ABU8YYS9</accession>
<reference evidence="1 2" key="1">
    <citation type="journal article" date="2020" name="Harmful Algae">
        <title>Molecular and morphological characterization of a novel dihydroanatoxin-a producing Microcoleus species (cyanobacteria) from the Russian River, California, USA.</title>
        <authorList>
            <person name="Conklin K.Y."/>
            <person name="Stancheva R."/>
            <person name="Otten T.G."/>
            <person name="Fadness R."/>
            <person name="Boyer G.L."/>
            <person name="Read B."/>
            <person name="Zhang X."/>
            <person name="Sheath R.G."/>
        </authorList>
    </citation>
    <scope>NUCLEOTIDE SEQUENCE [LARGE SCALE GENOMIC DNA]</scope>
    <source>
        <strain evidence="1 2">PTRS2</strain>
    </source>
</reference>
<dbReference type="Proteomes" id="UP001384579">
    <property type="component" value="Unassembled WGS sequence"/>
</dbReference>
<name>A0ABU8YYS9_9CYAN</name>
<evidence type="ECO:0000313" key="2">
    <source>
        <dbReference type="Proteomes" id="UP001384579"/>
    </source>
</evidence>
<dbReference type="EMBL" id="JBBLXS010001112">
    <property type="protein sequence ID" value="MEK0189301.1"/>
    <property type="molecule type" value="Genomic_DNA"/>
</dbReference>
<organism evidence="1 2">
    <name type="scientific">Microcoleus anatoxicus PTRS2</name>
    <dbReference type="NCBI Taxonomy" id="2705321"/>
    <lineage>
        <taxon>Bacteria</taxon>
        <taxon>Bacillati</taxon>
        <taxon>Cyanobacteriota</taxon>
        <taxon>Cyanophyceae</taxon>
        <taxon>Oscillatoriophycideae</taxon>
        <taxon>Oscillatoriales</taxon>
        <taxon>Microcoleaceae</taxon>
        <taxon>Microcoleus</taxon>
        <taxon>Microcoleus anatoxicus</taxon>
    </lineage>
</organism>
<protein>
    <submittedName>
        <fullName evidence="1">Uncharacterized protein</fullName>
    </submittedName>
</protein>
<evidence type="ECO:0000313" key="1">
    <source>
        <dbReference type="EMBL" id="MEK0189301.1"/>
    </source>
</evidence>
<comment type="caution">
    <text evidence="1">The sequence shown here is derived from an EMBL/GenBank/DDBJ whole genome shotgun (WGS) entry which is preliminary data.</text>
</comment>
<sequence>CRIPDHLLNLGLPHPEYAKCEAPGVFRYENRMLLAGDRTMFQNYISDTQNTPAEALKKWAINVVVYPYLSDELKKSLVTCLAIQLTENKPKDHLESFLAQ</sequence>